<gene>
    <name evidence="1" type="ORF">M9H77_27353</name>
</gene>
<sequence length="336" mass="37470">MDELYRIHSSFSSSNGTGHIVEVVHGRGNNNNMEEVVNGLRAAVGHGHDESHQVNIIGSEMSDVLKAQIANHPFYPNLVSAYIQCRKVGAPPELASILEEISKENHPLASPSEMGTDPELDQFMESYCEALNKYKEELLKPFDEATTFLNNIESQLSNLCKENYMATTTTTSSLTSGNYHSDEAGVTSDEDLSCGEVEVAESQESSGGGQAENELKEMLMRKYSGYLSSLRKEFLKKRKKGKLPKNARLALLDWWNTHYRWPYPTEDEKNKLSEITGLDQRQINNWFINQRKRHWRPSEDMRFALMQGVTSTLAGPPMYFDAAGGGPPGHGGGFGS</sequence>
<evidence type="ECO:0000313" key="2">
    <source>
        <dbReference type="Proteomes" id="UP001060085"/>
    </source>
</evidence>
<reference evidence="2" key="1">
    <citation type="journal article" date="2023" name="Nat. Plants">
        <title>Single-cell RNA sequencing provides a high-resolution roadmap for understanding the multicellular compartmentation of specialized metabolism.</title>
        <authorList>
            <person name="Sun S."/>
            <person name="Shen X."/>
            <person name="Li Y."/>
            <person name="Li Y."/>
            <person name="Wang S."/>
            <person name="Li R."/>
            <person name="Zhang H."/>
            <person name="Shen G."/>
            <person name="Guo B."/>
            <person name="Wei J."/>
            <person name="Xu J."/>
            <person name="St-Pierre B."/>
            <person name="Chen S."/>
            <person name="Sun C."/>
        </authorList>
    </citation>
    <scope>NUCLEOTIDE SEQUENCE [LARGE SCALE GENOMIC DNA]</scope>
</reference>
<name>A0ACC0ADW7_CATRO</name>
<evidence type="ECO:0000313" key="1">
    <source>
        <dbReference type="EMBL" id="KAI5658560.1"/>
    </source>
</evidence>
<accession>A0ACC0ADW7</accession>
<protein>
    <submittedName>
        <fullName evidence="1">Uncharacterized protein</fullName>
    </submittedName>
</protein>
<dbReference type="EMBL" id="CM044706">
    <property type="protein sequence ID" value="KAI5658560.1"/>
    <property type="molecule type" value="Genomic_DNA"/>
</dbReference>
<dbReference type="Proteomes" id="UP001060085">
    <property type="component" value="Linkage Group LG06"/>
</dbReference>
<organism evidence="1 2">
    <name type="scientific">Catharanthus roseus</name>
    <name type="common">Madagascar periwinkle</name>
    <name type="synonym">Vinca rosea</name>
    <dbReference type="NCBI Taxonomy" id="4058"/>
    <lineage>
        <taxon>Eukaryota</taxon>
        <taxon>Viridiplantae</taxon>
        <taxon>Streptophyta</taxon>
        <taxon>Embryophyta</taxon>
        <taxon>Tracheophyta</taxon>
        <taxon>Spermatophyta</taxon>
        <taxon>Magnoliopsida</taxon>
        <taxon>eudicotyledons</taxon>
        <taxon>Gunneridae</taxon>
        <taxon>Pentapetalae</taxon>
        <taxon>asterids</taxon>
        <taxon>lamiids</taxon>
        <taxon>Gentianales</taxon>
        <taxon>Apocynaceae</taxon>
        <taxon>Rauvolfioideae</taxon>
        <taxon>Vinceae</taxon>
        <taxon>Catharanthinae</taxon>
        <taxon>Catharanthus</taxon>
    </lineage>
</organism>
<proteinExistence type="predicted"/>
<keyword evidence="2" id="KW-1185">Reference proteome</keyword>
<comment type="caution">
    <text evidence="1">The sequence shown here is derived from an EMBL/GenBank/DDBJ whole genome shotgun (WGS) entry which is preliminary data.</text>
</comment>